<dbReference type="OrthoDB" id="485556at2"/>
<proteinExistence type="predicted"/>
<name>A0A151Y2Q0_9GAMM</name>
<organism evidence="2 3">
    <name type="scientific">Acinetobacter pragensis</name>
    <dbReference type="NCBI Taxonomy" id="1806892"/>
    <lineage>
        <taxon>Bacteria</taxon>
        <taxon>Pseudomonadati</taxon>
        <taxon>Pseudomonadota</taxon>
        <taxon>Gammaproteobacteria</taxon>
        <taxon>Moraxellales</taxon>
        <taxon>Moraxellaceae</taxon>
        <taxon>Acinetobacter</taxon>
    </lineage>
</organism>
<dbReference type="EMBL" id="LUAW01000016">
    <property type="protein sequence ID" value="KYQ72321.1"/>
    <property type="molecule type" value="Genomic_DNA"/>
</dbReference>
<accession>A0A151Y2Q0</accession>
<keyword evidence="1" id="KW-0732">Signal</keyword>
<evidence type="ECO:0000256" key="1">
    <source>
        <dbReference type="SAM" id="SignalP"/>
    </source>
</evidence>
<keyword evidence="3" id="KW-1185">Reference proteome</keyword>
<evidence type="ECO:0000313" key="3">
    <source>
        <dbReference type="Proteomes" id="UP000076276"/>
    </source>
</evidence>
<protein>
    <submittedName>
        <fullName evidence="2">Uncharacterized protein</fullName>
    </submittedName>
</protein>
<gene>
    <name evidence="2" type="ORF">AZH43_10300</name>
</gene>
<dbReference type="Proteomes" id="UP000076276">
    <property type="component" value="Unassembled WGS sequence"/>
</dbReference>
<comment type="caution">
    <text evidence="2">The sequence shown here is derived from an EMBL/GenBank/DDBJ whole genome shotgun (WGS) entry which is preliminary data.</text>
</comment>
<dbReference type="RefSeq" id="WP_067668141.1">
    <property type="nucleotide sequence ID" value="NZ_CBCSIK010000010.1"/>
</dbReference>
<reference evidence="2 3" key="1">
    <citation type="submission" date="2016-03" db="EMBL/GenBank/DDBJ databases">
        <title>Acinetobacter genomospecies 28 strain ANC 4149.</title>
        <authorList>
            <person name="Radolfova-Krizova L."/>
            <person name="Nemec A."/>
        </authorList>
    </citation>
    <scope>NUCLEOTIDE SEQUENCE [LARGE SCALE GENOMIC DNA]</scope>
    <source>
        <strain evidence="2 3">ANC 4149</strain>
    </source>
</reference>
<sequence>MTAKYQKNGLILLFSLALGLSSAVYSANVTTQRAADIKAYTLINGGGIDDLSIELKDVKNRHIYAYCIHQCGDWFAYDPESDGYALKKKYQGAKVWASLSYEENHDRIVGPSHDEELYFVKKIKIESIR</sequence>
<feature type="chain" id="PRO_5007592190" evidence="1">
    <location>
        <begin position="27"/>
        <end position="129"/>
    </location>
</feature>
<dbReference type="AlphaFoldDB" id="A0A151Y2Q0"/>
<feature type="signal peptide" evidence="1">
    <location>
        <begin position="1"/>
        <end position="26"/>
    </location>
</feature>
<evidence type="ECO:0000313" key="2">
    <source>
        <dbReference type="EMBL" id="KYQ72321.1"/>
    </source>
</evidence>